<accession>A0ACB5RDK6</accession>
<evidence type="ECO:0000313" key="2">
    <source>
        <dbReference type="Proteomes" id="UP001058074"/>
    </source>
</evidence>
<name>A0ACB5RDK6_9CLOT</name>
<dbReference type="Proteomes" id="UP001058074">
    <property type="component" value="Unassembled WGS sequence"/>
</dbReference>
<organism evidence="1 2">
    <name type="scientific">Inconstantimicrobium mannanitabidum</name>
    <dbReference type="NCBI Taxonomy" id="1604901"/>
    <lineage>
        <taxon>Bacteria</taxon>
        <taxon>Bacillati</taxon>
        <taxon>Bacillota</taxon>
        <taxon>Clostridia</taxon>
        <taxon>Eubacteriales</taxon>
        <taxon>Clostridiaceae</taxon>
        <taxon>Inconstantimicrobium</taxon>
    </lineage>
</organism>
<keyword evidence="1" id="KW-0418">Kinase</keyword>
<gene>
    <name evidence="1" type="ORF">rsdtw13_23810</name>
</gene>
<comment type="caution">
    <text evidence="1">The sequence shown here is derived from an EMBL/GenBank/DDBJ whole genome shotgun (WGS) entry which is preliminary data.</text>
</comment>
<reference evidence="1" key="1">
    <citation type="journal article" date="2025" name="Int. J. Syst. Evol. Microbiol.">
        <title>Inconstantimicrobium mannanitabidum sp. nov., a novel member of the family Clostridiaceae isolated from anoxic soil under the treatment of reductive soil disinfestation.</title>
        <authorList>
            <person name="Ueki A."/>
            <person name="Tonouchi A."/>
            <person name="Honma S."/>
            <person name="Kaku N."/>
            <person name="Ueki K."/>
        </authorList>
    </citation>
    <scope>NUCLEOTIDE SEQUENCE</scope>
    <source>
        <strain evidence="1">TW13</strain>
    </source>
</reference>
<protein>
    <submittedName>
        <fullName evidence="1">Two-component sensor histidine kinase</fullName>
    </submittedName>
</protein>
<proteinExistence type="predicted"/>
<evidence type="ECO:0000313" key="1">
    <source>
        <dbReference type="EMBL" id="GKX67123.1"/>
    </source>
</evidence>
<dbReference type="EMBL" id="BROD01000001">
    <property type="protein sequence ID" value="GKX67123.1"/>
    <property type="molecule type" value="Genomic_DNA"/>
</dbReference>
<sequence length="414" mass="47166">MVKHNKFRLIVINATIIMTLFWIFSFAIFNLVKSAQYKSVDKELLNVKNRMTNGFYLNRIRIAPRMTVLIKDSDGKILNNNSVPKFYYENQDILNEKTLNEVKTIEVDRNYFRTICFNVTSADNKTRVIQLLVDINSTEEVINNLLYMLLTGGAIMVIVSIGVSWFLAGKSMEPIMESWKKQKQFVEDASHELRTPLTTVKSRLELLLRDPESKIIDKYDDIEPALSEVNRLNRLVADLLTLARSDSNVIEIEENTIDIKSIVENIIEPYAEIGEMQEKKVYTELSPAIIWGDEGRIKQLIIILLDNAIKYTQAGDYIKISTLEVDNKVLLSVEDSGIGIKQENKAKVFERFFVEDKSRTKANGGTGLGLSIAQWIVTKHNGTIEAKDNMPKGTKFIVTIPIKASSKRIDKSAY</sequence>
<keyword evidence="2" id="KW-1185">Reference proteome</keyword>
<keyword evidence="1" id="KW-0808">Transferase</keyword>